<dbReference type="RefSeq" id="WP_012529312.1">
    <property type="nucleotide sequence ID" value="NC_011146.1"/>
</dbReference>
<accession>B5EFJ6</accession>
<dbReference type="GO" id="GO:0046872">
    <property type="term" value="F:metal ion binding"/>
    <property type="evidence" value="ECO:0007669"/>
    <property type="project" value="UniProtKB-KW"/>
</dbReference>
<organism evidence="6 7">
    <name type="scientific">Citrifermentans bemidjiense (strain ATCC BAA-1014 / DSM 16622 / JCM 12645 / Bem)</name>
    <name type="common">Geobacter bemidjiensis</name>
    <dbReference type="NCBI Taxonomy" id="404380"/>
    <lineage>
        <taxon>Bacteria</taxon>
        <taxon>Pseudomonadati</taxon>
        <taxon>Thermodesulfobacteriota</taxon>
        <taxon>Desulfuromonadia</taxon>
        <taxon>Geobacterales</taxon>
        <taxon>Geobacteraceae</taxon>
        <taxon>Citrifermentans</taxon>
    </lineage>
</organism>
<comment type="cofactor">
    <cofactor evidence="1">
        <name>Mg(2+)</name>
        <dbReference type="ChEBI" id="CHEBI:18420"/>
    </cofactor>
</comment>
<proteinExistence type="predicted"/>
<keyword evidence="3 6" id="KW-0378">Hydrolase</keyword>
<dbReference type="PANTHER" id="PTHR31609">
    <property type="entry name" value="YDJC DEACETYLASE FAMILY MEMBER"/>
    <property type="match status" value="1"/>
</dbReference>
<gene>
    <name evidence="6" type="primary">hpnK</name>
    <name evidence="6" type="ordered locus">Gbem_0879</name>
</gene>
<reference evidence="6 7" key="1">
    <citation type="submission" date="2008-07" db="EMBL/GenBank/DDBJ databases">
        <title>Complete sequence of Geobacter bemidjiensis BEM.</title>
        <authorList>
            <consortium name="US DOE Joint Genome Institute"/>
            <person name="Lucas S."/>
            <person name="Copeland A."/>
            <person name="Lapidus A."/>
            <person name="Glavina del Rio T."/>
            <person name="Dalin E."/>
            <person name="Tice H."/>
            <person name="Bruce D."/>
            <person name="Goodwin L."/>
            <person name="Pitluck S."/>
            <person name="Kiss H."/>
            <person name="Brettin T."/>
            <person name="Detter J.C."/>
            <person name="Han C."/>
            <person name="Kuske C.R."/>
            <person name="Schmutz J."/>
            <person name="Larimer F."/>
            <person name="Land M."/>
            <person name="Hauser L."/>
            <person name="Kyrpides N."/>
            <person name="Lykidis A."/>
            <person name="Lovley D."/>
            <person name="Richardson P."/>
        </authorList>
    </citation>
    <scope>NUCLEOTIDE SEQUENCE [LARGE SCALE GENOMIC DNA]</scope>
    <source>
        <strain evidence="7">ATCC BAA-1014 / DSM 16622 / JCM 12645 / Bem</strain>
    </source>
</reference>
<dbReference type="PANTHER" id="PTHR31609:SF1">
    <property type="entry name" value="CARBOHYDRATE DEACETYLASE"/>
    <property type="match status" value="1"/>
</dbReference>
<dbReference type="KEGG" id="gbm:Gbem_0879"/>
<dbReference type="Pfam" id="PF04794">
    <property type="entry name" value="YdjC"/>
    <property type="match status" value="1"/>
</dbReference>
<evidence type="ECO:0000313" key="7">
    <source>
        <dbReference type="Proteomes" id="UP000008825"/>
    </source>
</evidence>
<dbReference type="OrthoDB" id="9774177at2"/>
<dbReference type="GO" id="GO:0019213">
    <property type="term" value="F:deacetylase activity"/>
    <property type="evidence" value="ECO:0007669"/>
    <property type="project" value="TreeGrafter"/>
</dbReference>
<reference evidence="6 7" key="2">
    <citation type="journal article" date="2010" name="BMC Genomics">
        <title>The genome of Geobacter bemidjiensis, exemplar for the subsurface clade of Geobacter species that predominate in Fe(III)-reducing subsurface environments.</title>
        <authorList>
            <person name="Aklujkar M."/>
            <person name="Young N.D."/>
            <person name="Holmes D."/>
            <person name="Chavan M."/>
            <person name="Risso C."/>
            <person name="Kiss H.E."/>
            <person name="Han C.S."/>
            <person name="Land M.L."/>
            <person name="Lovley D.R."/>
        </authorList>
    </citation>
    <scope>NUCLEOTIDE SEQUENCE [LARGE SCALE GENOMIC DNA]</scope>
    <source>
        <strain evidence="7">ATCC BAA-1014 / DSM 16622 / JCM 12645 / Bem</strain>
    </source>
</reference>
<dbReference type="SUPFAM" id="SSF88713">
    <property type="entry name" value="Glycoside hydrolase/deacetylase"/>
    <property type="match status" value="1"/>
</dbReference>
<evidence type="ECO:0000256" key="4">
    <source>
        <dbReference type="ARBA" id="ARBA00022842"/>
    </source>
</evidence>
<dbReference type="eggNOG" id="COG3394">
    <property type="taxonomic scope" value="Bacteria"/>
</dbReference>
<protein>
    <submittedName>
        <fullName evidence="6">Hydrolase, putative</fullName>
    </submittedName>
</protein>
<dbReference type="InterPro" id="IPR011330">
    <property type="entry name" value="Glyco_hydro/deAcase_b/a-brl"/>
</dbReference>
<dbReference type="InterPro" id="IPR006879">
    <property type="entry name" value="YdjC-like"/>
</dbReference>
<dbReference type="AlphaFoldDB" id="B5EFJ6"/>
<dbReference type="InterPro" id="IPR017836">
    <property type="entry name" value="Hopanoid_biosynth-assoc_HpnK"/>
</dbReference>
<evidence type="ECO:0000256" key="1">
    <source>
        <dbReference type="ARBA" id="ARBA00001946"/>
    </source>
</evidence>
<sequence length="288" mass="32022">MKELVINADDFGLSNGANEGVYRGWEDGVLTSASLMVGGDAFDEAVAYARANPLLQVGLHLTLVQGSGVLTQHGLPPLTDASGCFGDDPVLAGMRFFFLKPLRKKLHQEIEAQIRKCLDAGVELCHIDGHLNIHMHPVVFDILCELMPRYGIKSFRLTRENLAANLALDRKRVVGKCADAFIFASLAKRCRPMLDRLGIRYAAEVKGLLNSGRMTEQYLLRALEGVGEGLTEIYFHPGRRPCETLERRMPDYLHDQELAALTSPKTAQKLAQLGIRLRNYRGEEKTYA</sequence>
<evidence type="ECO:0000256" key="2">
    <source>
        <dbReference type="ARBA" id="ARBA00022723"/>
    </source>
</evidence>
<keyword evidence="5" id="KW-0119">Carbohydrate metabolism</keyword>
<dbReference type="Proteomes" id="UP000008825">
    <property type="component" value="Chromosome"/>
</dbReference>
<evidence type="ECO:0000313" key="6">
    <source>
        <dbReference type="EMBL" id="ACH37900.1"/>
    </source>
</evidence>
<dbReference type="Gene3D" id="3.20.20.370">
    <property type="entry name" value="Glycoside hydrolase/deacetylase"/>
    <property type="match status" value="1"/>
</dbReference>
<dbReference type="CDD" id="cd10804">
    <property type="entry name" value="YdjC_HpnK_like"/>
    <property type="match status" value="1"/>
</dbReference>
<dbReference type="STRING" id="404380.Gbem_0879"/>
<dbReference type="GO" id="GO:0016787">
    <property type="term" value="F:hydrolase activity"/>
    <property type="evidence" value="ECO:0007669"/>
    <property type="project" value="UniProtKB-KW"/>
</dbReference>
<keyword evidence="4" id="KW-0460">Magnesium</keyword>
<keyword evidence="7" id="KW-1185">Reference proteome</keyword>
<dbReference type="GO" id="GO:0005975">
    <property type="term" value="P:carbohydrate metabolic process"/>
    <property type="evidence" value="ECO:0007669"/>
    <property type="project" value="InterPro"/>
</dbReference>
<keyword evidence="2" id="KW-0479">Metal-binding</keyword>
<dbReference type="EMBL" id="CP001124">
    <property type="protein sequence ID" value="ACH37900.1"/>
    <property type="molecule type" value="Genomic_DNA"/>
</dbReference>
<evidence type="ECO:0000256" key="5">
    <source>
        <dbReference type="ARBA" id="ARBA00023277"/>
    </source>
</evidence>
<dbReference type="HOGENOM" id="CLU_064244_2_0_7"/>
<evidence type="ECO:0000256" key="3">
    <source>
        <dbReference type="ARBA" id="ARBA00022801"/>
    </source>
</evidence>
<dbReference type="NCBIfam" id="TIGR03473">
    <property type="entry name" value="HpnK"/>
    <property type="match status" value="1"/>
</dbReference>
<name>B5EFJ6_CITBB</name>